<reference evidence="2" key="1">
    <citation type="submission" date="2020-11" db="EMBL/GenBank/DDBJ databases">
        <authorList>
            <consortium name="DOE Joint Genome Institute"/>
            <person name="Ahrendt S."/>
            <person name="Riley R."/>
            <person name="Andreopoulos W."/>
            <person name="Labutti K."/>
            <person name="Pangilinan J."/>
            <person name="Ruiz-Duenas F.J."/>
            <person name="Barrasa J.M."/>
            <person name="Sanchez-Garcia M."/>
            <person name="Camarero S."/>
            <person name="Miyauchi S."/>
            <person name="Serrano A."/>
            <person name="Linde D."/>
            <person name="Babiker R."/>
            <person name="Drula E."/>
            <person name="Ayuso-Fernandez I."/>
            <person name="Pacheco R."/>
            <person name="Padilla G."/>
            <person name="Ferreira P."/>
            <person name="Barriuso J."/>
            <person name="Kellner H."/>
            <person name="Castanera R."/>
            <person name="Alfaro M."/>
            <person name="Ramirez L."/>
            <person name="Pisabarro A.G."/>
            <person name="Kuo A."/>
            <person name="Tritt A."/>
            <person name="Lipzen A."/>
            <person name="He G."/>
            <person name="Yan M."/>
            <person name="Ng V."/>
            <person name="Cullen D."/>
            <person name="Martin F."/>
            <person name="Rosso M.-N."/>
            <person name="Henrissat B."/>
            <person name="Hibbett D."/>
            <person name="Martinez A.T."/>
            <person name="Grigoriev I.V."/>
        </authorList>
    </citation>
    <scope>NUCLEOTIDE SEQUENCE</scope>
    <source>
        <strain evidence="2">ATCC 90797</strain>
    </source>
</reference>
<organism evidence="2 3">
    <name type="scientific">Pleurotus eryngii</name>
    <name type="common">Boletus of the steppes</name>
    <dbReference type="NCBI Taxonomy" id="5323"/>
    <lineage>
        <taxon>Eukaryota</taxon>
        <taxon>Fungi</taxon>
        <taxon>Dikarya</taxon>
        <taxon>Basidiomycota</taxon>
        <taxon>Agaricomycotina</taxon>
        <taxon>Agaricomycetes</taxon>
        <taxon>Agaricomycetidae</taxon>
        <taxon>Agaricales</taxon>
        <taxon>Pleurotineae</taxon>
        <taxon>Pleurotaceae</taxon>
        <taxon>Pleurotus</taxon>
    </lineage>
</organism>
<evidence type="ECO:0000313" key="2">
    <source>
        <dbReference type="EMBL" id="KAF9487991.1"/>
    </source>
</evidence>
<comment type="caution">
    <text evidence="2">The sequence shown here is derived from an EMBL/GenBank/DDBJ whole genome shotgun (WGS) entry which is preliminary data.</text>
</comment>
<name>A0A9P5ZIB3_PLEER</name>
<dbReference type="EMBL" id="MU154738">
    <property type="protein sequence ID" value="KAF9487991.1"/>
    <property type="molecule type" value="Genomic_DNA"/>
</dbReference>
<feature type="compositionally biased region" description="Basic and acidic residues" evidence="1">
    <location>
        <begin position="9"/>
        <end position="26"/>
    </location>
</feature>
<proteinExistence type="predicted"/>
<sequence>MPSQLSRPEAGDWRPLDMNEDIKDTGVKPLMTTPDEANLLYQAKGRKQIKADM</sequence>
<evidence type="ECO:0000313" key="3">
    <source>
        <dbReference type="Proteomes" id="UP000807025"/>
    </source>
</evidence>
<dbReference type="Proteomes" id="UP000807025">
    <property type="component" value="Unassembled WGS sequence"/>
</dbReference>
<evidence type="ECO:0000256" key="1">
    <source>
        <dbReference type="SAM" id="MobiDB-lite"/>
    </source>
</evidence>
<accession>A0A9P5ZIB3</accession>
<feature type="non-terminal residue" evidence="2">
    <location>
        <position position="53"/>
    </location>
</feature>
<keyword evidence="3" id="KW-1185">Reference proteome</keyword>
<feature type="region of interest" description="Disordered" evidence="1">
    <location>
        <begin position="1"/>
        <end position="31"/>
    </location>
</feature>
<dbReference type="AlphaFoldDB" id="A0A9P5ZIB3"/>
<gene>
    <name evidence="2" type="ORF">BDN71DRAFT_1457855</name>
</gene>
<protein>
    <submittedName>
        <fullName evidence="2">Uncharacterized protein</fullName>
    </submittedName>
</protein>